<protein>
    <recommendedName>
        <fullName evidence="2">GOLD domain-containing protein</fullName>
    </recommendedName>
</protein>
<comment type="caution">
    <text evidence="3">The sequence shown here is derived from an EMBL/GenBank/DDBJ whole genome shotgun (WGS) entry which is preliminary data.</text>
</comment>
<name>A0A1J8Q2B7_9AGAM</name>
<reference evidence="3 4" key="1">
    <citation type="submission" date="2016-03" db="EMBL/GenBank/DDBJ databases">
        <title>Comparative genomics of the ectomycorrhizal sister species Rhizopogon vinicolor and Rhizopogon vesiculosus (Basidiomycota: Boletales) reveals a divergence of the mating type B locus.</title>
        <authorList>
            <person name="Mujic A.B."/>
            <person name="Kuo A."/>
            <person name="Tritt A."/>
            <person name="Lipzen A."/>
            <person name="Chen C."/>
            <person name="Johnson J."/>
            <person name="Sharma A."/>
            <person name="Barry K."/>
            <person name="Grigoriev I.V."/>
            <person name="Spatafora J.W."/>
        </authorList>
    </citation>
    <scope>NUCLEOTIDE SEQUENCE [LARGE SCALE GENOMIC DNA]</scope>
    <source>
        <strain evidence="3 4">AM-OR11-056</strain>
    </source>
</reference>
<evidence type="ECO:0000256" key="1">
    <source>
        <dbReference type="SAM" id="Phobius"/>
    </source>
</evidence>
<evidence type="ECO:0000313" key="4">
    <source>
        <dbReference type="Proteomes" id="UP000183567"/>
    </source>
</evidence>
<dbReference type="STRING" id="180088.A0A1J8Q2B7"/>
<gene>
    <name evidence="3" type="ORF">AZE42_12068</name>
</gene>
<sequence>MRKLEGIVKETVDELDYLKKREERFADTHLVTNKRVQHFAWFTILSLAALGAWQILHLRSFLKPTYLID</sequence>
<dbReference type="OrthoDB" id="759142at2759"/>
<evidence type="ECO:0000259" key="2">
    <source>
        <dbReference type="Pfam" id="PF01105"/>
    </source>
</evidence>
<dbReference type="InterPro" id="IPR009038">
    <property type="entry name" value="GOLD_dom"/>
</dbReference>
<keyword evidence="1" id="KW-1133">Transmembrane helix</keyword>
<dbReference type="AlphaFoldDB" id="A0A1J8Q2B7"/>
<feature type="transmembrane region" description="Helical" evidence="1">
    <location>
        <begin position="39"/>
        <end position="56"/>
    </location>
</feature>
<dbReference type="Pfam" id="PF01105">
    <property type="entry name" value="EMP24_GP25L"/>
    <property type="match status" value="1"/>
</dbReference>
<accession>A0A1J8Q2B7</accession>
<feature type="domain" description="GOLD" evidence="2">
    <location>
        <begin position="1"/>
        <end position="63"/>
    </location>
</feature>
<evidence type="ECO:0000313" key="3">
    <source>
        <dbReference type="EMBL" id="OJA15734.1"/>
    </source>
</evidence>
<keyword evidence="1" id="KW-0472">Membrane</keyword>
<dbReference type="EMBL" id="LVVM01002906">
    <property type="protein sequence ID" value="OJA15734.1"/>
    <property type="molecule type" value="Genomic_DNA"/>
</dbReference>
<organism evidence="3 4">
    <name type="scientific">Rhizopogon vesiculosus</name>
    <dbReference type="NCBI Taxonomy" id="180088"/>
    <lineage>
        <taxon>Eukaryota</taxon>
        <taxon>Fungi</taxon>
        <taxon>Dikarya</taxon>
        <taxon>Basidiomycota</taxon>
        <taxon>Agaricomycotina</taxon>
        <taxon>Agaricomycetes</taxon>
        <taxon>Agaricomycetidae</taxon>
        <taxon>Boletales</taxon>
        <taxon>Suillineae</taxon>
        <taxon>Rhizopogonaceae</taxon>
        <taxon>Rhizopogon</taxon>
    </lineage>
</organism>
<dbReference type="Proteomes" id="UP000183567">
    <property type="component" value="Unassembled WGS sequence"/>
</dbReference>
<keyword evidence="4" id="KW-1185">Reference proteome</keyword>
<proteinExistence type="predicted"/>
<keyword evidence="1" id="KW-0812">Transmembrane</keyword>